<reference evidence="8 9" key="1">
    <citation type="submission" date="2024-02" db="EMBL/GenBank/DDBJ databases">
        <authorList>
            <person name="Daric V."/>
            <person name="Darras S."/>
        </authorList>
    </citation>
    <scope>NUCLEOTIDE SEQUENCE [LARGE SCALE GENOMIC DNA]</scope>
</reference>
<evidence type="ECO:0000256" key="2">
    <source>
        <dbReference type="ARBA" id="ARBA00022536"/>
    </source>
</evidence>
<feature type="domain" description="EGF-like" evidence="7">
    <location>
        <begin position="284"/>
        <end position="320"/>
    </location>
</feature>
<evidence type="ECO:0000313" key="8">
    <source>
        <dbReference type="EMBL" id="CAK8690795.1"/>
    </source>
</evidence>
<feature type="disulfide bond" evidence="6">
    <location>
        <begin position="288"/>
        <end position="298"/>
    </location>
</feature>
<dbReference type="SMART" id="SM00181">
    <property type="entry name" value="EGF"/>
    <property type="match status" value="5"/>
</dbReference>
<dbReference type="InterPro" id="IPR024731">
    <property type="entry name" value="NELL2-like_EGF"/>
</dbReference>
<feature type="domain" description="EGF-like" evidence="7">
    <location>
        <begin position="110"/>
        <end position="146"/>
    </location>
</feature>
<dbReference type="PANTHER" id="PTHR24038">
    <property type="entry name" value="STABILIN"/>
    <property type="match status" value="1"/>
</dbReference>
<dbReference type="SUPFAM" id="SSF57196">
    <property type="entry name" value="EGF/Laminin"/>
    <property type="match status" value="1"/>
</dbReference>
<dbReference type="Proteomes" id="UP001642483">
    <property type="component" value="Unassembled WGS sequence"/>
</dbReference>
<dbReference type="CDD" id="cd19941">
    <property type="entry name" value="TIL"/>
    <property type="match status" value="1"/>
</dbReference>
<name>A0ABP0GKU1_CLALP</name>
<comment type="caution">
    <text evidence="6">Lacks conserved residue(s) required for the propagation of feature annotation.</text>
</comment>
<dbReference type="PANTHER" id="PTHR24038:SF11">
    <property type="entry name" value="INTEGRIN BETA-LIKE PROTEIN E"/>
    <property type="match status" value="1"/>
</dbReference>
<comment type="caution">
    <text evidence="8">The sequence shown here is derived from an EMBL/GenBank/DDBJ whole genome shotgun (WGS) entry which is preliminary data.</text>
</comment>
<dbReference type="Pfam" id="PF01826">
    <property type="entry name" value="TIL"/>
    <property type="match status" value="1"/>
</dbReference>
<comment type="subcellular location">
    <subcellularLocation>
        <location evidence="1">Membrane</location>
    </subcellularLocation>
</comment>
<dbReference type="InterPro" id="IPR000742">
    <property type="entry name" value="EGF"/>
</dbReference>
<dbReference type="Pfam" id="PF12947">
    <property type="entry name" value="EGF_3"/>
    <property type="match status" value="1"/>
</dbReference>
<sequence>MRKLVWAVVLGVGFLTFGAYETLAQLNLDSDTLTQFILLSLIRRPSQRPSQTRRCSGNQVFSQCAGCIVNCKDRFDPNPCRNICQPRCTCPSGTFWSGNRCVVSSECPGKGVDCNCSPFATCSNDGSGNPVCSCDEGYSGDGKTCVRATQCGCHPFATCTVTEGNTEVCTCGFGYSGDGRIDCAPIPFTPNFFDCECSRNAACTRDENFFPICSCNAGFVGDGITCEPVVNPAPISPCNFCSIAATCIETSNGLACSCNEGFIGDGISCTPTIPENVVVNESSTRNTCDPPCSSAGQCTPSSSGQHFCRCVLGYTGDDCSIVPNFLASQCKPPCSNDQVCSIIGTVFGCV</sequence>
<evidence type="ECO:0000256" key="3">
    <source>
        <dbReference type="ARBA" id="ARBA00023136"/>
    </source>
</evidence>
<evidence type="ECO:0000256" key="1">
    <source>
        <dbReference type="ARBA" id="ARBA00004370"/>
    </source>
</evidence>
<keyword evidence="2 6" id="KW-0245">EGF-like domain</keyword>
<dbReference type="InterPro" id="IPR036084">
    <property type="entry name" value="Ser_inhib-like_sf"/>
</dbReference>
<evidence type="ECO:0000256" key="5">
    <source>
        <dbReference type="ARBA" id="ARBA00023180"/>
    </source>
</evidence>
<evidence type="ECO:0000256" key="6">
    <source>
        <dbReference type="PROSITE-ProRule" id="PRU00076"/>
    </source>
</evidence>
<evidence type="ECO:0000313" key="9">
    <source>
        <dbReference type="Proteomes" id="UP001642483"/>
    </source>
</evidence>
<dbReference type="InterPro" id="IPR002919">
    <property type="entry name" value="TIL_dom"/>
</dbReference>
<organism evidence="8 9">
    <name type="scientific">Clavelina lepadiformis</name>
    <name type="common">Light-bulb sea squirt</name>
    <name type="synonym">Ascidia lepadiformis</name>
    <dbReference type="NCBI Taxonomy" id="159417"/>
    <lineage>
        <taxon>Eukaryota</taxon>
        <taxon>Metazoa</taxon>
        <taxon>Chordata</taxon>
        <taxon>Tunicata</taxon>
        <taxon>Ascidiacea</taxon>
        <taxon>Aplousobranchia</taxon>
        <taxon>Clavelinidae</taxon>
        <taxon>Clavelina</taxon>
    </lineage>
</organism>
<protein>
    <recommendedName>
        <fullName evidence="7">EGF-like domain-containing protein</fullName>
    </recommendedName>
</protein>
<evidence type="ECO:0000259" key="7">
    <source>
        <dbReference type="PROSITE" id="PS50026"/>
    </source>
</evidence>
<evidence type="ECO:0000256" key="4">
    <source>
        <dbReference type="ARBA" id="ARBA00023157"/>
    </source>
</evidence>
<accession>A0ABP0GKU1</accession>
<dbReference type="PROSITE" id="PS00022">
    <property type="entry name" value="EGF_1"/>
    <property type="match status" value="1"/>
</dbReference>
<feature type="disulfide bond" evidence="6">
    <location>
        <begin position="310"/>
        <end position="319"/>
    </location>
</feature>
<gene>
    <name evidence="8" type="ORF">CVLEPA_LOCUS23366</name>
</gene>
<dbReference type="EMBL" id="CAWYQH010000119">
    <property type="protein sequence ID" value="CAK8690795.1"/>
    <property type="molecule type" value="Genomic_DNA"/>
</dbReference>
<keyword evidence="5" id="KW-0325">Glycoprotein</keyword>
<dbReference type="PROSITE" id="PS50026">
    <property type="entry name" value="EGF_3"/>
    <property type="match status" value="2"/>
</dbReference>
<proteinExistence type="predicted"/>
<keyword evidence="9" id="KW-1185">Reference proteome</keyword>
<keyword evidence="4 6" id="KW-1015">Disulfide bond</keyword>
<keyword evidence="3" id="KW-0472">Membrane</keyword>
<dbReference type="SUPFAM" id="SSF57567">
    <property type="entry name" value="Serine protease inhibitors"/>
    <property type="match status" value="1"/>
</dbReference>
<dbReference type="PROSITE" id="PS01186">
    <property type="entry name" value="EGF_2"/>
    <property type="match status" value="5"/>
</dbReference>
<dbReference type="Gene3D" id="2.10.25.10">
    <property type="entry name" value="Laminin"/>
    <property type="match status" value="5"/>
</dbReference>